<evidence type="ECO:0000313" key="3">
    <source>
        <dbReference type="EMBL" id="GGE38870.1"/>
    </source>
</evidence>
<dbReference type="Gene3D" id="1.10.287.470">
    <property type="entry name" value="Helix hairpin bin"/>
    <property type="match status" value="1"/>
</dbReference>
<dbReference type="Gene3D" id="2.40.50.100">
    <property type="match status" value="1"/>
</dbReference>
<feature type="signal peptide" evidence="2">
    <location>
        <begin position="1"/>
        <end position="19"/>
    </location>
</feature>
<keyword evidence="4" id="KW-1185">Reference proteome</keyword>
<protein>
    <recommendedName>
        <fullName evidence="5">RND efflux pump membrane fusion protein barrel-sandwich domain-containing protein</fullName>
    </recommendedName>
</protein>
<dbReference type="GO" id="GO:0015562">
    <property type="term" value="F:efflux transmembrane transporter activity"/>
    <property type="evidence" value="ECO:0007669"/>
    <property type="project" value="TreeGrafter"/>
</dbReference>
<dbReference type="RefSeq" id="WP_095596738.1">
    <property type="nucleotide sequence ID" value="NZ_BMKN01000001.1"/>
</dbReference>
<proteinExistence type="predicted"/>
<dbReference type="PANTHER" id="PTHR30469">
    <property type="entry name" value="MULTIDRUG RESISTANCE PROTEIN MDTA"/>
    <property type="match status" value="1"/>
</dbReference>
<feature type="chain" id="PRO_5036919413" description="RND efflux pump membrane fusion protein barrel-sandwich domain-containing protein" evidence="2">
    <location>
        <begin position="20"/>
        <end position="279"/>
    </location>
</feature>
<sequence length="279" mass="29921">MKAFSTGVLALVLPHIAAAQSVTSIEDFNARQGNKARPMMNCTIKPLRVVEVNSILDGVVDKVFVEPGARVAPGDPLVELNSALARAELRIAELTASSQGGLAAAETRFQGAKKREARLAEGVKRKAVSVADHEDALLELSITKDNIQQERERLDLAAVEVERARTLIELSTIRAQVAGVVGEDLVDPGEGTAGRPVATIYVNQPLRVETFVPSAQLSALLQRETFEIFINDGAPQPVQLDYVAQLADLASNTVSVFFKLDAPDVLPGSKCLMPMQGTM</sequence>
<organism evidence="3 4">
    <name type="scientific">Actibacterium pelagium</name>
    <dbReference type="NCBI Taxonomy" id="2029103"/>
    <lineage>
        <taxon>Bacteria</taxon>
        <taxon>Pseudomonadati</taxon>
        <taxon>Pseudomonadota</taxon>
        <taxon>Alphaproteobacteria</taxon>
        <taxon>Rhodobacterales</taxon>
        <taxon>Roseobacteraceae</taxon>
        <taxon>Actibacterium</taxon>
    </lineage>
</organism>
<dbReference type="OrthoDB" id="7862879at2"/>
<dbReference type="Gene3D" id="2.40.30.170">
    <property type="match status" value="1"/>
</dbReference>
<reference evidence="3" key="1">
    <citation type="journal article" date="2014" name="Int. J. Syst. Evol. Microbiol.">
        <title>Complete genome sequence of Corynebacterium casei LMG S-19264T (=DSM 44701T), isolated from a smear-ripened cheese.</title>
        <authorList>
            <consortium name="US DOE Joint Genome Institute (JGI-PGF)"/>
            <person name="Walter F."/>
            <person name="Albersmeier A."/>
            <person name="Kalinowski J."/>
            <person name="Ruckert C."/>
        </authorList>
    </citation>
    <scope>NUCLEOTIDE SEQUENCE</scope>
    <source>
        <strain evidence="3">CGMCC 1.16012</strain>
    </source>
</reference>
<dbReference type="SUPFAM" id="SSF111369">
    <property type="entry name" value="HlyD-like secretion proteins"/>
    <property type="match status" value="1"/>
</dbReference>
<feature type="coiled-coil region" evidence="1">
    <location>
        <begin position="130"/>
        <end position="167"/>
    </location>
</feature>
<accession>A0A917ABL9</accession>
<dbReference type="Proteomes" id="UP000606730">
    <property type="component" value="Unassembled WGS sequence"/>
</dbReference>
<dbReference type="GO" id="GO:1990281">
    <property type="term" value="C:efflux pump complex"/>
    <property type="evidence" value="ECO:0007669"/>
    <property type="project" value="TreeGrafter"/>
</dbReference>
<name>A0A917ABL9_9RHOB</name>
<reference evidence="3" key="2">
    <citation type="submission" date="2020-09" db="EMBL/GenBank/DDBJ databases">
        <authorList>
            <person name="Sun Q."/>
            <person name="Zhou Y."/>
        </authorList>
    </citation>
    <scope>NUCLEOTIDE SEQUENCE</scope>
    <source>
        <strain evidence="3">CGMCC 1.16012</strain>
    </source>
</reference>
<evidence type="ECO:0008006" key="5">
    <source>
        <dbReference type="Google" id="ProtNLM"/>
    </source>
</evidence>
<gene>
    <name evidence="3" type="ORF">GCM10011517_03290</name>
</gene>
<comment type="caution">
    <text evidence="3">The sequence shown here is derived from an EMBL/GenBank/DDBJ whole genome shotgun (WGS) entry which is preliminary data.</text>
</comment>
<dbReference type="PANTHER" id="PTHR30469:SF15">
    <property type="entry name" value="HLYD FAMILY OF SECRETION PROTEINS"/>
    <property type="match status" value="1"/>
</dbReference>
<dbReference type="EMBL" id="BMKN01000001">
    <property type="protein sequence ID" value="GGE38870.1"/>
    <property type="molecule type" value="Genomic_DNA"/>
</dbReference>
<keyword evidence="2" id="KW-0732">Signal</keyword>
<dbReference type="AlphaFoldDB" id="A0A917ABL9"/>
<keyword evidence="1" id="KW-0175">Coiled coil</keyword>
<evidence type="ECO:0000313" key="4">
    <source>
        <dbReference type="Proteomes" id="UP000606730"/>
    </source>
</evidence>
<evidence type="ECO:0000256" key="1">
    <source>
        <dbReference type="SAM" id="Coils"/>
    </source>
</evidence>
<evidence type="ECO:0000256" key="2">
    <source>
        <dbReference type="SAM" id="SignalP"/>
    </source>
</evidence>